<dbReference type="GO" id="GO:0003723">
    <property type="term" value="F:RNA binding"/>
    <property type="evidence" value="ECO:0007669"/>
    <property type="project" value="UniProtKB-UniRule"/>
</dbReference>
<reference evidence="15 16" key="1">
    <citation type="submission" date="2020-08" db="EMBL/GenBank/DDBJ databases">
        <title>Bridging the membrane lipid divide: bacteria of the FCB group superphylum have the potential to synthesize archaeal ether lipids.</title>
        <authorList>
            <person name="Villanueva L."/>
            <person name="Von Meijenfeldt F.A.B."/>
            <person name="Westbye A.B."/>
            <person name="Yadav S."/>
            <person name="Hopmans E.C."/>
            <person name="Dutilh B.E."/>
            <person name="Sinninghe Damste J.S."/>
        </authorList>
    </citation>
    <scope>NUCLEOTIDE SEQUENCE [LARGE SCALE GENOMIC DNA]</scope>
    <source>
        <strain evidence="15">NIOZ-UU30</strain>
    </source>
</reference>
<feature type="binding site" evidence="13">
    <location>
        <position position="315"/>
    </location>
    <ligand>
        <name>S-adenosyl-L-methionine</name>
        <dbReference type="ChEBI" id="CHEBI:59789"/>
    </ligand>
</feature>
<evidence type="ECO:0000313" key="16">
    <source>
        <dbReference type="Proteomes" id="UP000603434"/>
    </source>
</evidence>
<protein>
    <recommendedName>
        <fullName evidence="3">16S rRNA (cytosine(967)-C(5))-methyltransferase</fullName>
        <ecNumber evidence="3">2.1.1.176</ecNumber>
    </recommendedName>
    <alternativeName>
        <fullName evidence="10">16S rRNA m5C967 methyltransferase</fullName>
    </alternativeName>
    <alternativeName>
        <fullName evidence="11">rRNA (cytosine-C(5)-)-methyltransferase RsmB</fullName>
    </alternativeName>
</protein>
<comment type="caution">
    <text evidence="15">The sequence shown here is derived from an EMBL/GenBank/DDBJ whole genome shotgun (WGS) entry which is preliminary data.</text>
</comment>
<evidence type="ECO:0000256" key="5">
    <source>
        <dbReference type="ARBA" id="ARBA00022552"/>
    </source>
</evidence>
<dbReference type="PANTHER" id="PTHR22807">
    <property type="entry name" value="NOP2 YEAST -RELATED NOL1/NOP2/FMU SUN DOMAIN-CONTAINING"/>
    <property type="match status" value="1"/>
</dbReference>
<evidence type="ECO:0000256" key="2">
    <source>
        <dbReference type="ARBA" id="ARBA00004496"/>
    </source>
</evidence>
<dbReference type="InterPro" id="IPR029063">
    <property type="entry name" value="SAM-dependent_MTases_sf"/>
</dbReference>
<keyword evidence="7 13" id="KW-0808">Transferase</keyword>
<dbReference type="NCBIfam" id="TIGR00563">
    <property type="entry name" value="rsmB"/>
    <property type="match status" value="1"/>
</dbReference>
<evidence type="ECO:0000256" key="6">
    <source>
        <dbReference type="ARBA" id="ARBA00022603"/>
    </source>
</evidence>
<evidence type="ECO:0000256" key="10">
    <source>
        <dbReference type="ARBA" id="ARBA00030399"/>
    </source>
</evidence>
<dbReference type="Gene3D" id="3.30.70.1170">
    <property type="entry name" value="Sun protein, domain 3"/>
    <property type="match status" value="1"/>
</dbReference>
<comment type="caution">
    <text evidence="13">Lacks conserved residue(s) required for the propagation of feature annotation.</text>
</comment>
<evidence type="ECO:0000256" key="8">
    <source>
        <dbReference type="ARBA" id="ARBA00022691"/>
    </source>
</evidence>
<dbReference type="InterPro" id="IPR006027">
    <property type="entry name" value="NusB_RsmB_TIM44"/>
</dbReference>
<dbReference type="Proteomes" id="UP000603434">
    <property type="component" value="Unassembled WGS sequence"/>
</dbReference>
<dbReference type="InterPro" id="IPR004573">
    <property type="entry name" value="rRNA_ssu_MeTfrase_B"/>
</dbReference>
<evidence type="ECO:0000313" key="15">
    <source>
        <dbReference type="EMBL" id="MBC8360346.1"/>
    </source>
</evidence>
<feature type="active site" description="Nucleophile" evidence="13">
    <location>
        <position position="387"/>
    </location>
</feature>
<dbReference type="NCBIfam" id="NF011494">
    <property type="entry name" value="PRK14902.1"/>
    <property type="match status" value="1"/>
</dbReference>
<dbReference type="FunFam" id="3.40.50.150:FF:000022">
    <property type="entry name" value="Ribosomal RNA small subunit methyltransferase B"/>
    <property type="match status" value="1"/>
</dbReference>
<evidence type="ECO:0000256" key="13">
    <source>
        <dbReference type="PROSITE-ProRule" id="PRU01023"/>
    </source>
</evidence>
<evidence type="ECO:0000256" key="4">
    <source>
        <dbReference type="ARBA" id="ARBA00022490"/>
    </source>
</evidence>
<dbReference type="GO" id="GO:0008649">
    <property type="term" value="F:rRNA methyltransferase activity"/>
    <property type="evidence" value="ECO:0007669"/>
    <property type="project" value="InterPro"/>
</dbReference>
<dbReference type="PANTHER" id="PTHR22807:SF61">
    <property type="entry name" value="NOL1_NOP2_SUN FAMILY PROTEIN _ ANTITERMINATION NUSB DOMAIN-CONTAINING PROTEIN"/>
    <property type="match status" value="1"/>
</dbReference>
<dbReference type="EC" id="2.1.1.176" evidence="3"/>
<keyword evidence="5" id="KW-0698">rRNA processing</keyword>
<dbReference type="CDD" id="cd02440">
    <property type="entry name" value="AdoMet_MTases"/>
    <property type="match status" value="1"/>
</dbReference>
<gene>
    <name evidence="15" type="primary">rsmB</name>
    <name evidence="15" type="ORF">H8E23_02960</name>
</gene>
<keyword evidence="9 13" id="KW-0694">RNA-binding</keyword>
<name>A0A8J6NU55_9BACT</name>
<dbReference type="InterPro" id="IPR054728">
    <property type="entry name" value="RsmB-like_ferredoxin"/>
</dbReference>
<dbReference type="InterPro" id="IPR001678">
    <property type="entry name" value="MeTrfase_RsmB-F_NOP2_dom"/>
</dbReference>
<evidence type="ECO:0000256" key="1">
    <source>
        <dbReference type="ARBA" id="ARBA00002724"/>
    </source>
</evidence>
<dbReference type="Gene3D" id="1.10.940.10">
    <property type="entry name" value="NusB-like"/>
    <property type="match status" value="1"/>
</dbReference>
<accession>A0A8J6NU55</accession>
<dbReference type="Gene3D" id="3.40.50.150">
    <property type="entry name" value="Vaccinia Virus protein VP39"/>
    <property type="match status" value="1"/>
</dbReference>
<dbReference type="Pfam" id="PF01029">
    <property type="entry name" value="NusB"/>
    <property type="match status" value="1"/>
</dbReference>
<feature type="binding site" evidence="13">
    <location>
        <position position="288"/>
    </location>
    <ligand>
        <name>S-adenosyl-L-methionine</name>
        <dbReference type="ChEBI" id="CHEBI:59789"/>
    </ligand>
</feature>
<dbReference type="InterPro" id="IPR035926">
    <property type="entry name" value="NusB-like_sf"/>
</dbReference>
<evidence type="ECO:0000256" key="7">
    <source>
        <dbReference type="ARBA" id="ARBA00022679"/>
    </source>
</evidence>
<feature type="binding site" evidence="13">
    <location>
        <position position="334"/>
    </location>
    <ligand>
        <name>S-adenosyl-L-methionine</name>
        <dbReference type="ChEBI" id="CHEBI:59789"/>
    </ligand>
</feature>
<dbReference type="Pfam" id="PF22458">
    <property type="entry name" value="RsmF-B_ferredox"/>
    <property type="match status" value="1"/>
</dbReference>
<keyword evidence="6 13" id="KW-0489">Methyltransferase</keyword>
<dbReference type="InterPro" id="IPR023267">
    <property type="entry name" value="RCMT"/>
</dbReference>
<comment type="similarity">
    <text evidence="13">Belongs to the class I-like SAM-binding methyltransferase superfamily. RsmB/NOP family.</text>
</comment>
<evidence type="ECO:0000256" key="12">
    <source>
        <dbReference type="ARBA" id="ARBA00047283"/>
    </source>
</evidence>
<organism evidence="15 16">
    <name type="scientific">Candidatus Desulfatibia profunda</name>
    <dbReference type="NCBI Taxonomy" id="2841695"/>
    <lineage>
        <taxon>Bacteria</taxon>
        <taxon>Pseudomonadati</taxon>
        <taxon>Thermodesulfobacteriota</taxon>
        <taxon>Desulfobacteria</taxon>
        <taxon>Desulfobacterales</taxon>
        <taxon>Desulfobacterales incertae sedis</taxon>
        <taxon>Candidatus Desulfatibia</taxon>
    </lineage>
</organism>
<evidence type="ECO:0000256" key="3">
    <source>
        <dbReference type="ARBA" id="ARBA00012140"/>
    </source>
</evidence>
<sequence length="452" mass="50578">MADAARNTALLILNTLDKKHQTLDKVLDDVLGKATRLTRKDRTLLNALVYGVLRWRGRLDWIIGHFSKTPLDRIDPMVLNILRLGLFQIMHLNRIPVSAAVNTSVEMAKSVAAPWVVRYVNGLLRNAAGNYHHVPYPDMEKDPVSALAVEKSFSTWLLKRWLDRFGLVETERLCDAVNTIPPITVRTNTLKTTRAALMGSLQGIVEKIVPTHYAPDGVSFFNPVSPVPEMESFKNGFFQVQDEAAQLVTLLLNPQPGETVLDACAGLGGKTGHIAQMMKNRGRLTALDNDEQKLLRLASEMSRLGISIVAPHIHDLNEPLNPKRLGTYDRILLDAPCSGLGVLRRNPDAKWKLSEPNLAQYHERQIRFLDNMANLVKPSGVLVYAVCSTEPEENDAVIKAFLNKHKKFVIENYPTGLPLETRLLVDTSGYLITFPHLNNMDGFFTACLKRIK</sequence>
<dbReference type="PRINTS" id="PR02008">
    <property type="entry name" value="RCMTFAMILY"/>
</dbReference>
<dbReference type="InterPro" id="IPR049560">
    <property type="entry name" value="MeTrfase_RsmB-F_NOP2_cat"/>
</dbReference>
<comment type="function">
    <text evidence="1">Specifically methylates the cytosine at position 967 (m5C967) of 16S rRNA.</text>
</comment>
<evidence type="ECO:0000259" key="14">
    <source>
        <dbReference type="PROSITE" id="PS51686"/>
    </source>
</evidence>
<dbReference type="PROSITE" id="PS51686">
    <property type="entry name" value="SAM_MT_RSMB_NOP"/>
    <property type="match status" value="1"/>
</dbReference>
<dbReference type="AlphaFoldDB" id="A0A8J6NU55"/>
<comment type="subcellular location">
    <subcellularLocation>
        <location evidence="2">Cytoplasm</location>
    </subcellularLocation>
</comment>
<keyword evidence="8 13" id="KW-0949">S-adenosyl-L-methionine</keyword>
<comment type="catalytic activity">
    <reaction evidence="12">
        <text>cytidine(967) in 16S rRNA + S-adenosyl-L-methionine = 5-methylcytidine(967) in 16S rRNA + S-adenosyl-L-homocysteine + H(+)</text>
        <dbReference type="Rhea" id="RHEA:42748"/>
        <dbReference type="Rhea" id="RHEA-COMP:10219"/>
        <dbReference type="Rhea" id="RHEA-COMP:10220"/>
        <dbReference type="ChEBI" id="CHEBI:15378"/>
        <dbReference type="ChEBI" id="CHEBI:57856"/>
        <dbReference type="ChEBI" id="CHEBI:59789"/>
        <dbReference type="ChEBI" id="CHEBI:74483"/>
        <dbReference type="ChEBI" id="CHEBI:82748"/>
        <dbReference type="EC" id="2.1.1.176"/>
    </reaction>
</comment>
<proteinExistence type="inferred from homology"/>
<dbReference type="SUPFAM" id="SSF53335">
    <property type="entry name" value="S-adenosyl-L-methionine-dependent methyltransferases"/>
    <property type="match status" value="1"/>
</dbReference>
<feature type="domain" description="SAM-dependent MTase RsmB/NOP-type" evidence="14">
    <location>
        <begin position="173"/>
        <end position="451"/>
    </location>
</feature>
<evidence type="ECO:0000256" key="9">
    <source>
        <dbReference type="ARBA" id="ARBA00022884"/>
    </source>
</evidence>
<dbReference type="GO" id="GO:0006355">
    <property type="term" value="P:regulation of DNA-templated transcription"/>
    <property type="evidence" value="ECO:0007669"/>
    <property type="project" value="InterPro"/>
</dbReference>
<dbReference type="GO" id="GO:0005737">
    <property type="term" value="C:cytoplasm"/>
    <property type="evidence" value="ECO:0007669"/>
    <property type="project" value="UniProtKB-SubCell"/>
</dbReference>
<dbReference type="Pfam" id="PF01189">
    <property type="entry name" value="Methyltr_RsmB-F"/>
    <property type="match status" value="1"/>
</dbReference>
<dbReference type="EMBL" id="JACNJH010000083">
    <property type="protein sequence ID" value="MBC8360346.1"/>
    <property type="molecule type" value="Genomic_DNA"/>
</dbReference>
<dbReference type="SUPFAM" id="SSF48013">
    <property type="entry name" value="NusB-like"/>
    <property type="match status" value="1"/>
</dbReference>
<evidence type="ECO:0000256" key="11">
    <source>
        <dbReference type="ARBA" id="ARBA00031088"/>
    </source>
</evidence>
<keyword evidence="4" id="KW-0963">Cytoplasm</keyword>